<dbReference type="GeneID" id="116286471"/>
<dbReference type="Proteomes" id="UP000515163">
    <property type="component" value="Unplaced"/>
</dbReference>
<organism evidence="1 2">
    <name type="scientific">Actinia tenebrosa</name>
    <name type="common">Australian red waratah sea anemone</name>
    <dbReference type="NCBI Taxonomy" id="6105"/>
    <lineage>
        <taxon>Eukaryota</taxon>
        <taxon>Metazoa</taxon>
        <taxon>Cnidaria</taxon>
        <taxon>Anthozoa</taxon>
        <taxon>Hexacorallia</taxon>
        <taxon>Actiniaria</taxon>
        <taxon>Actiniidae</taxon>
        <taxon>Actinia</taxon>
    </lineage>
</organism>
<keyword evidence="1" id="KW-1185">Reference proteome</keyword>
<sequence length="283" mass="32373">MAQSMRLITTIRGTEVRNRSIKCCVRESANNLPKKRGYNNHTISVDISLFVDPVLAAILWKLFNQSKFFLMNFTIWLYKQWKVEEKIVDTSGSKIVYNNYLSLHILNVNANTVHTCTCLKTNAYIHVMPLKFLNMTADIRWSEKLWPLLVEFAHLNDIMSWLSTLGGAYSSLGENCVISSKKAGDISKQQYVIASKLKNPILTAQCNLFLAMSLVQRGHLKSASVIIRRQYAEAVSDGLYDQKLISLCKAAWNKVRFKKQLKLQARHSRESIPPDTINHQDYS</sequence>
<gene>
    <name evidence="2" type="primary">LOC116286471</name>
</gene>
<proteinExistence type="predicted"/>
<dbReference type="InterPro" id="IPR032072">
    <property type="entry name" value="DUF4807"/>
</dbReference>
<dbReference type="Pfam" id="PF16065">
    <property type="entry name" value="DUF4807"/>
    <property type="match status" value="1"/>
</dbReference>
<name>A0A6P8GZB6_ACTTE</name>
<protein>
    <submittedName>
        <fullName evidence="2">Uncharacterized protein LOC116286471</fullName>
    </submittedName>
</protein>
<dbReference type="PANTHER" id="PTHR36693:SF1">
    <property type="entry name" value="GH02722P"/>
    <property type="match status" value="1"/>
</dbReference>
<accession>A0A6P8GZB6</accession>
<dbReference type="InParanoid" id="A0A6P8GZB6"/>
<dbReference type="OrthoDB" id="121932at2759"/>
<dbReference type="RefSeq" id="XP_031548853.1">
    <property type="nucleotide sequence ID" value="XM_031692993.1"/>
</dbReference>
<dbReference type="AlphaFoldDB" id="A0A6P8GZB6"/>
<dbReference type="KEGG" id="aten:116286471"/>
<evidence type="ECO:0000313" key="2">
    <source>
        <dbReference type="RefSeq" id="XP_031548853.1"/>
    </source>
</evidence>
<reference evidence="2" key="1">
    <citation type="submission" date="2025-08" db="UniProtKB">
        <authorList>
            <consortium name="RefSeq"/>
        </authorList>
    </citation>
    <scope>IDENTIFICATION</scope>
    <source>
        <tissue evidence="2">Tentacle</tissue>
    </source>
</reference>
<dbReference type="PANTHER" id="PTHR36693">
    <property type="entry name" value="GH02722P"/>
    <property type="match status" value="1"/>
</dbReference>
<evidence type="ECO:0000313" key="1">
    <source>
        <dbReference type="Proteomes" id="UP000515163"/>
    </source>
</evidence>